<evidence type="ECO:0000313" key="9">
    <source>
        <dbReference type="Proteomes" id="UP000078343"/>
    </source>
</evidence>
<dbReference type="GeneID" id="30015279"/>
<dbReference type="GO" id="GO:0005634">
    <property type="term" value="C:nucleus"/>
    <property type="evidence" value="ECO:0007669"/>
    <property type="project" value="UniProtKB-SubCell"/>
</dbReference>
<feature type="domain" description="HORMA" evidence="7">
    <location>
        <begin position="18"/>
        <end position="253"/>
    </location>
</feature>
<accession>A0A178Z653</accession>
<protein>
    <recommendedName>
        <fullName evidence="7">HORMA domain-containing protein</fullName>
    </recommendedName>
</protein>
<keyword evidence="5" id="KW-0469">Meiosis</keyword>
<name>A0A178Z653_9EURO</name>
<keyword evidence="9" id="KW-1185">Reference proteome</keyword>
<dbReference type="Pfam" id="PF02301">
    <property type="entry name" value="HORMA"/>
    <property type="match status" value="1"/>
</dbReference>
<dbReference type="GO" id="GO:0005694">
    <property type="term" value="C:chromosome"/>
    <property type="evidence" value="ECO:0007669"/>
    <property type="project" value="UniProtKB-SubCell"/>
</dbReference>
<evidence type="ECO:0000256" key="6">
    <source>
        <dbReference type="SAM" id="MobiDB-lite"/>
    </source>
</evidence>
<dbReference type="EMBL" id="LVYI01000013">
    <property type="protein sequence ID" value="OAP54663.1"/>
    <property type="molecule type" value="Genomic_DNA"/>
</dbReference>
<dbReference type="SUPFAM" id="SSF56019">
    <property type="entry name" value="The spindle assembly checkpoint protein mad2"/>
    <property type="match status" value="1"/>
</dbReference>
<dbReference type="SUPFAM" id="SSF57903">
    <property type="entry name" value="FYVE/PHD zinc finger"/>
    <property type="match status" value="1"/>
</dbReference>
<keyword evidence="3" id="KW-0158">Chromosome</keyword>
<feature type="region of interest" description="Disordered" evidence="6">
    <location>
        <begin position="345"/>
        <end position="364"/>
    </location>
</feature>
<dbReference type="InterPro" id="IPR051294">
    <property type="entry name" value="HORMA_MeioticProgression"/>
</dbReference>
<evidence type="ECO:0000256" key="4">
    <source>
        <dbReference type="ARBA" id="ARBA00023242"/>
    </source>
</evidence>
<feature type="compositionally biased region" description="Polar residues" evidence="6">
    <location>
        <begin position="267"/>
        <end position="289"/>
    </location>
</feature>
<feature type="compositionally biased region" description="Polar residues" evidence="6">
    <location>
        <begin position="311"/>
        <end position="336"/>
    </location>
</feature>
<sequence>MAQQILLAPPSERTLSQAESLAVVQIFLNASLACIAHTRELIPWTSPCFRKGYIGQITLEDDPSAGGSLYSAFQALTPEIAGEGQEIKLLVRGGHRRADQILDMLEKGVFDALHRTYLDSLRVFVTNATESQPMIVETYHFAFAYEQGRVTGVRLDPVNHAFVLENAHKSFKAAIRALLRSLRDLPRLPARRKLGMSLTYNETCPMPYQPPGFVDKDDYQEGEGQIMCEALLKRDEDVVGVLECGHQQVRVAVSVQSSIDLQDTEMSRQLQAMQKTSSSHSNNLVSTWRDSFPGAKRPRTGPIPRAKRLRASSSGKPSNNEPVPQEVSFNIPTGSQRLEKPTFASPELGQRSASKDHSAPTSSPKGSCLCLRISKLTELLIHCYAIQSGKTGGNENAFDQGLLAEGKIKRLSRSSRINCECGSQQKSSSMLYCEVCDGWQHSKCYGCDESLTYTTWPEHFCYTCLLFSERLDPPTSPLLIILLRTAVSYLTTETIPGAQIDEKFLQTRLKPSQYTPQALDRTMERLVEERVVMPRADGSFEVRLLSDSEMWQVKERCMRPLASIGGFYETCADVEDRHNDKDLTRLLKAYARGNDYTTAEECEKLTEYDDFGNLIVRWGYRFGGLIPTPRDSIVQGRTATPVRRRKVSISRILINIDRSPSAASMSFEESTSGHPNDWGYDTDFSTATAD</sequence>
<feature type="region of interest" description="Disordered" evidence="6">
    <location>
        <begin position="266"/>
        <end position="340"/>
    </location>
</feature>
<evidence type="ECO:0000256" key="1">
    <source>
        <dbReference type="ARBA" id="ARBA00004123"/>
    </source>
</evidence>
<dbReference type="PANTHER" id="PTHR48225">
    <property type="entry name" value="HORMA DOMAIN-CONTAINING PROTEIN 1"/>
    <property type="match status" value="1"/>
</dbReference>
<evidence type="ECO:0000259" key="7">
    <source>
        <dbReference type="PROSITE" id="PS50815"/>
    </source>
</evidence>
<dbReference type="AlphaFoldDB" id="A0A178Z653"/>
<organism evidence="8 9">
    <name type="scientific">Fonsecaea erecta</name>
    <dbReference type="NCBI Taxonomy" id="1367422"/>
    <lineage>
        <taxon>Eukaryota</taxon>
        <taxon>Fungi</taxon>
        <taxon>Dikarya</taxon>
        <taxon>Ascomycota</taxon>
        <taxon>Pezizomycotina</taxon>
        <taxon>Eurotiomycetes</taxon>
        <taxon>Chaetothyriomycetidae</taxon>
        <taxon>Chaetothyriales</taxon>
        <taxon>Herpotrichiellaceae</taxon>
        <taxon>Fonsecaea</taxon>
    </lineage>
</organism>
<dbReference type="STRING" id="1367422.A0A178Z653"/>
<dbReference type="InterPro" id="IPR003511">
    <property type="entry name" value="HORMA_dom"/>
</dbReference>
<keyword evidence="4" id="KW-0539">Nucleus</keyword>
<evidence type="ECO:0000313" key="8">
    <source>
        <dbReference type="EMBL" id="OAP54663.1"/>
    </source>
</evidence>
<dbReference type="PANTHER" id="PTHR48225:SF7">
    <property type="entry name" value="MEIOSIS-SPECIFIC PROTEIN HOP1"/>
    <property type="match status" value="1"/>
</dbReference>
<dbReference type="RefSeq" id="XP_018688030.1">
    <property type="nucleotide sequence ID" value="XM_018842617.1"/>
</dbReference>
<gene>
    <name evidence="8" type="ORF">AYL99_11111</name>
</gene>
<comment type="subcellular location">
    <subcellularLocation>
        <location evidence="2">Chromosome</location>
    </subcellularLocation>
    <subcellularLocation>
        <location evidence="1">Nucleus</location>
    </subcellularLocation>
</comment>
<evidence type="ECO:0000256" key="2">
    <source>
        <dbReference type="ARBA" id="ARBA00004286"/>
    </source>
</evidence>
<reference evidence="8 9" key="1">
    <citation type="submission" date="2016-04" db="EMBL/GenBank/DDBJ databases">
        <title>Draft genome of Fonsecaea erecta CBS 125763.</title>
        <authorList>
            <person name="Weiss V.A."/>
            <person name="Vicente V.A."/>
            <person name="Raittz R.T."/>
            <person name="Moreno L.F."/>
            <person name="De Souza E.M."/>
            <person name="Pedrosa F.O."/>
            <person name="Steffens M.B."/>
            <person name="Faoro H."/>
            <person name="Tadra-Sfeir M.Z."/>
            <person name="Najafzadeh M.J."/>
            <person name="Felipe M.S."/>
            <person name="Teixeira M."/>
            <person name="Sun J."/>
            <person name="Xi L."/>
            <person name="Gomes R."/>
            <person name="De Azevedo C.M."/>
            <person name="Salgado C.G."/>
            <person name="Da Silva M.B."/>
            <person name="Nascimento M.F."/>
            <person name="Queiroz-Telles F."/>
            <person name="Attili D.S."/>
            <person name="Gorbushina A."/>
        </authorList>
    </citation>
    <scope>NUCLEOTIDE SEQUENCE [LARGE SCALE GENOMIC DNA]</scope>
    <source>
        <strain evidence="8 9">CBS 125763</strain>
    </source>
</reference>
<dbReference type="GO" id="GO:0051598">
    <property type="term" value="P:meiotic recombination checkpoint signaling"/>
    <property type="evidence" value="ECO:0007669"/>
    <property type="project" value="TreeGrafter"/>
</dbReference>
<dbReference type="OrthoDB" id="1928087at2759"/>
<evidence type="ECO:0000256" key="3">
    <source>
        <dbReference type="ARBA" id="ARBA00022454"/>
    </source>
</evidence>
<evidence type="ECO:0000256" key="5">
    <source>
        <dbReference type="ARBA" id="ARBA00023254"/>
    </source>
</evidence>
<dbReference type="Proteomes" id="UP000078343">
    <property type="component" value="Unassembled WGS sequence"/>
</dbReference>
<dbReference type="PROSITE" id="PS50815">
    <property type="entry name" value="HORMA"/>
    <property type="match status" value="1"/>
</dbReference>
<dbReference type="Gene3D" id="3.30.900.10">
    <property type="entry name" value="HORMA domain"/>
    <property type="match status" value="1"/>
</dbReference>
<comment type="caution">
    <text evidence="8">The sequence shown here is derived from an EMBL/GenBank/DDBJ whole genome shotgun (WGS) entry which is preliminary data.</text>
</comment>
<dbReference type="GO" id="GO:0007130">
    <property type="term" value="P:synaptonemal complex assembly"/>
    <property type="evidence" value="ECO:0007669"/>
    <property type="project" value="TreeGrafter"/>
</dbReference>
<dbReference type="InterPro" id="IPR036570">
    <property type="entry name" value="HORMA_dom_sf"/>
</dbReference>
<proteinExistence type="predicted"/>
<dbReference type="InterPro" id="IPR011011">
    <property type="entry name" value="Znf_FYVE_PHD"/>
</dbReference>
<dbReference type="InterPro" id="IPR013083">
    <property type="entry name" value="Znf_RING/FYVE/PHD"/>
</dbReference>
<dbReference type="Gene3D" id="3.30.40.10">
    <property type="entry name" value="Zinc/RING finger domain, C3HC4 (zinc finger)"/>
    <property type="match status" value="1"/>
</dbReference>